<evidence type="ECO:0000313" key="3">
    <source>
        <dbReference type="Proteomes" id="UP000219020"/>
    </source>
</evidence>
<dbReference type="EMBL" id="NBYY01000016">
    <property type="protein sequence ID" value="PCS22634.1"/>
    <property type="molecule type" value="Genomic_DNA"/>
</dbReference>
<proteinExistence type="predicted"/>
<accession>A0A2A5T3A5</accession>
<name>A0A2A5T3A5_9GAMM</name>
<feature type="compositionally biased region" description="Polar residues" evidence="1">
    <location>
        <begin position="28"/>
        <end position="42"/>
    </location>
</feature>
<sequence>MKLKNEGFFPMQGGKFGRNRRHRRKQRLSYSCPSPYAGNSFSKRPDRDLGI</sequence>
<dbReference type="Proteomes" id="UP000219020">
    <property type="component" value="Unassembled WGS sequence"/>
</dbReference>
<evidence type="ECO:0000256" key="1">
    <source>
        <dbReference type="SAM" id="MobiDB-lite"/>
    </source>
</evidence>
<comment type="caution">
    <text evidence="2">The sequence shown here is derived from an EMBL/GenBank/DDBJ whole genome shotgun (WGS) entry which is preliminary data.</text>
</comment>
<reference evidence="3" key="1">
    <citation type="submission" date="2017-04" db="EMBL/GenBank/DDBJ databases">
        <title>Genome evolution of the luminous symbionts of deep sea anglerfish.</title>
        <authorList>
            <person name="Hendry T.A."/>
        </authorList>
    </citation>
    <scope>NUCLEOTIDE SEQUENCE [LARGE SCALE GENOMIC DNA]</scope>
</reference>
<protein>
    <submittedName>
        <fullName evidence="2">Uncharacterized protein</fullName>
    </submittedName>
</protein>
<dbReference type="AlphaFoldDB" id="A0A2A5T3A5"/>
<keyword evidence="3" id="KW-1185">Reference proteome</keyword>
<feature type="compositionally biased region" description="Basic residues" evidence="1">
    <location>
        <begin position="17"/>
        <end position="27"/>
    </location>
</feature>
<gene>
    <name evidence="2" type="ORF">BTN49_1860</name>
</gene>
<evidence type="ECO:0000313" key="2">
    <source>
        <dbReference type="EMBL" id="PCS22634.1"/>
    </source>
</evidence>
<feature type="region of interest" description="Disordered" evidence="1">
    <location>
        <begin position="1"/>
        <end position="51"/>
    </location>
</feature>
<organism evidence="2 3">
    <name type="scientific">Candidatus Enterovibrio escicola</name>
    <dbReference type="NCBI Taxonomy" id="1927127"/>
    <lineage>
        <taxon>Bacteria</taxon>
        <taxon>Pseudomonadati</taxon>
        <taxon>Pseudomonadota</taxon>
        <taxon>Gammaproteobacteria</taxon>
        <taxon>Vibrionales</taxon>
        <taxon>Vibrionaceae</taxon>
        <taxon>Enterovibrio</taxon>
    </lineage>
</organism>